<feature type="binding site" evidence="15">
    <location>
        <position position="274"/>
    </location>
    <ligand>
        <name>NAD(+)</name>
        <dbReference type="ChEBI" id="CHEBI:57540"/>
    </ligand>
</feature>
<feature type="active site" description="Proton acceptor" evidence="14">
    <location>
        <position position="78"/>
    </location>
</feature>
<evidence type="ECO:0000256" key="16">
    <source>
        <dbReference type="PIRSR" id="PIRSR018250-4"/>
    </source>
</evidence>
<comment type="similarity">
    <text evidence="2 13">Belongs to the AlaDH/PNT family.</text>
</comment>
<evidence type="ECO:0000256" key="10">
    <source>
        <dbReference type="ARBA" id="ARBA00023157"/>
    </source>
</evidence>
<dbReference type="UniPathway" id="UPA00033">
    <property type="reaction ID" value="UER00034"/>
</dbReference>
<evidence type="ECO:0000256" key="15">
    <source>
        <dbReference type="PIRSR" id="PIRSR018250-3"/>
    </source>
</evidence>
<gene>
    <name evidence="19" type="ORF">K470DRAFT_210312</name>
</gene>
<feature type="binding site" evidence="15">
    <location>
        <begin position="200"/>
        <end position="201"/>
    </location>
    <ligand>
        <name>NAD(+)</name>
        <dbReference type="ChEBI" id="CHEBI:57540"/>
    </ligand>
</feature>
<evidence type="ECO:0000256" key="1">
    <source>
        <dbReference type="ARBA" id="ARBA00004884"/>
    </source>
</evidence>
<name>A0A6A7C960_9PEZI</name>
<dbReference type="OrthoDB" id="265306at2759"/>
<evidence type="ECO:0000256" key="7">
    <source>
        <dbReference type="ARBA" id="ARBA00023002"/>
    </source>
</evidence>
<dbReference type="CDD" id="cd12188">
    <property type="entry name" value="SDH"/>
    <property type="match status" value="1"/>
</dbReference>
<comment type="pathway">
    <text evidence="1 13">Amino-acid biosynthesis; L-lysine biosynthesis via AAA pathway; L-lysine from L-alpha-aminoadipate (fungal route): step 3/3.</text>
</comment>
<organism evidence="19 20">
    <name type="scientific">Piedraia hortae CBS 480.64</name>
    <dbReference type="NCBI Taxonomy" id="1314780"/>
    <lineage>
        <taxon>Eukaryota</taxon>
        <taxon>Fungi</taxon>
        <taxon>Dikarya</taxon>
        <taxon>Ascomycota</taxon>
        <taxon>Pezizomycotina</taxon>
        <taxon>Dothideomycetes</taxon>
        <taxon>Dothideomycetidae</taxon>
        <taxon>Capnodiales</taxon>
        <taxon>Piedraiaceae</taxon>
        <taxon>Piedraia</taxon>
    </lineage>
</organism>
<dbReference type="AlphaFoldDB" id="A0A6A7C960"/>
<feature type="disulfide bond" evidence="16">
    <location>
        <begin position="202"/>
        <end position="245"/>
    </location>
</feature>
<evidence type="ECO:0000256" key="2">
    <source>
        <dbReference type="ARBA" id="ARBA00005689"/>
    </source>
</evidence>
<feature type="domain" description="Alanine dehydrogenase/pyridine nucleotide transhydrogenase NAD(H)-binding" evidence="17">
    <location>
        <begin position="179"/>
        <end position="311"/>
    </location>
</feature>
<feature type="active site" description="Proton donor" evidence="14">
    <location>
        <position position="96"/>
    </location>
</feature>
<evidence type="ECO:0000313" key="20">
    <source>
        <dbReference type="Proteomes" id="UP000799421"/>
    </source>
</evidence>
<keyword evidence="20" id="KW-1185">Reference proteome</keyword>
<feature type="binding site" evidence="15">
    <location>
        <position position="222"/>
    </location>
    <ligand>
        <name>NAD(+)</name>
        <dbReference type="ChEBI" id="CHEBI:57540"/>
    </ligand>
</feature>
<keyword evidence="7 13" id="KW-0560">Oxidoreductase</keyword>
<proteinExistence type="inferred from homology"/>
<feature type="binding site" evidence="15">
    <location>
        <begin position="312"/>
        <end position="315"/>
    </location>
    <ligand>
        <name>NAD(+)</name>
        <dbReference type="ChEBI" id="CHEBI:57540"/>
    </ligand>
</feature>
<dbReference type="Gene3D" id="3.40.50.720">
    <property type="entry name" value="NAD(P)-binding Rossmann-like Domain"/>
    <property type="match status" value="1"/>
</dbReference>
<dbReference type="InterPro" id="IPR051168">
    <property type="entry name" value="AASS"/>
</dbReference>
<feature type="domain" description="Alanine dehydrogenase/pyridine nucleotide transhydrogenase N-terminal" evidence="18">
    <location>
        <begin position="8"/>
        <end position="142"/>
    </location>
</feature>
<dbReference type="InterPro" id="IPR007698">
    <property type="entry name" value="AlaDH/PNT_NAD(H)-bd"/>
</dbReference>
<dbReference type="SMART" id="SM01002">
    <property type="entry name" value="AlaDh_PNT_C"/>
    <property type="match status" value="1"/>
</dbReference>
<dbReference type="PIRSF" id="PIRSF018250">
    <property type="entry name" value="Saccharopine_DH_Lys"/>
    <property type="match status" value="1"/>
</dbReference>
<evidence type="ECO:0000256" key="14">
    <source>
        <dbReference type="PIRSR" id="PIRSR018250-1"/>
    </source>
</evidence>
<evidence type="ECO:0000256" key="11">
    <source>
        <dbReference type="ARBA" id="ARBA00033228"/>
    </source>
</evidence>
<evidence type="ECO:0000256" key="3">
    <source>
        <dbReference type="ARBA" id="ARBA00011245"/>
    </source>
</evidence>
<evidence type="ECO:0000256" key="13">
    <source>
        <dbReference type="PIRNR" id="PIRNR018250"/>
    </source>
</evidence>
<dbReference type="SUPFAM" id="SSF52283">
    <property type="entry name" value="Formate/glycerate dehydrogenase catalytic domain-like"/>
    <property type="match status" value="1"/>
</dbReference>
<dbReference type="InterPro" id="IPR027281">
    <property type="entry name" value="Lys1"/>
</dbReference>
<evidence type="ECO:0000256" key="12">
    <source>
        <dbReference type="ARBA" id="ARBA00047860"/>
    </source>
</evidence>
<reference evidence="19" key="1">
    <citation type="journal article" date="2020" name="Stud. Mycol.">
        <title>101 Dothideomycetes genomes: a test case for predicting lifestyles and emergence of pathogens.</title>
        <authorList>
            <person name="Haridas S."/>
            <person name="Albert R."/>
            <person name="Binder M."/>
            <person name="Bloem J."/>
            <person name="Labutti K."/>
            <person name="Salamov A."/>
            <person name="Andreopoulos B."/>
            <person name="Baker S."/>
            <person name="Barry K."/>
            <person name="Bills G."/>
            <person name="Bluhm B."/>
            <person name="Cannon C."/>
            <person name="Castanera R."/>
            <person name="Culley D."/>
            <person name="Daum C."/>
            <person name="Ezra D."/>
            <person name="Gonzalez J."/>
            <person name="Henrissat B."/>
            <person name="Kuo A."/>
            <person name="Liang C."/>
            <person name="Lipzen A."/>
            <person name="Lutzoni F."/>
            <person name="Magnuson J."/>
            <person name="Mondo S."/>
            <person name="Nolan M."/>
            <person name="Ohm R."/>
            <person name="Pangilinan J."/>
            <person name="Park H.-J."/>
            <person name="Ramirez L."/>
            <person name="Alfaro M."/>
            <person name="Sun H."/>
            <person name="Tritt A."/>
            <person name="Yoshinaga Y."/>
            <person name="Zwiers L.-H."/>
            <person name="Turgeon B."/>
            <person name="Goodwin S."/>
            <person name="Spatafora J."/>
            <person name="Crous P."/>
            <person name="Grigoriev I."/>
        </authorList>
    </citation>
    <scope>NUCLEOTIDE SEQUENCE</scope>
    <source>
        <strain evidence="19">CBS 480.64</strain>
    </source>
</reference>
<feature type="binding site" evidence="15">
    <location>
        <position position="226"/>
    </location>
    <ligand>
        <name>NAD(+)</name>
        <dbReference type="ChEBI" id="CHEBI:57540"/>
    </ligand>
</feature>
<accession>A0A6A7C960</accession>
<keyword evidence="10" id="KW-1015">Disulfide bond</keyword>
<dbReference type="GO" id="GO:0019878">
    <property type="term" value="P:lysine biosynthetic process via aminoadipic acid"/>
    <property type="evidence" value="ECO:0007669"/>
    <property type="project" value="UniProtKB-UniPathway"/>
</dbReference>
<dbReference type="PANTHER" id="PTHR11133">
    <property type="entry name" value="SACCHAROPINE DEHYDROGENASE"/>
    <property type="match status" value="1"/>
</dbReference>
<dbReference type="GO" id="GO:0004754">
    <property type="term" value="F:saccharopine dehydrogenase (NAD+, L-lysine-forming) activity"/>
    <property type="evidence" value="ECO:0007669"/>
    <property type="project" value="UniProtKB-EC"/>
</dbReference>
<comment type="subunit">
    <text evidence="3">Monomer.</text>
</comment>
<dbReference type="EMBL" id="MU005960">
    <property type="protein sequence ID" value="KAF2863525.1"/>
    <property type="molecule type" value="Genomic_DNA"/>
</dbReference>
<evidence type="ECO:0000256" key="8">
    <source>
        <dbReference type="ARBA" id="ARBA00023027"/>
    </source>
</evidence>
<keyword evidence="6 13" id="KW-0028">Amino-acid biosynthesis</keyword>
<sequence>MPAHKTLHIRAETKPLEHRCAVPPRIAAKLVQAGYNINIERSPLSIFPDSEYDGTGAKLVPTGSWISAPADNIIIGLKELPEEEFPLKQTHVQFAHCYKNQAGWEKVLGRFARGGGTLLDLEFLEDEKGRRVAAFGYHAGFAGAALALMTWGEQKLEKTLPGVKPFGNEDLLLEQVRVSVRRGEEKTGQKPRVLVIGALGRCGKGAVDLCTKAGLTDIIKWDIQETSARPGPYKEIVDADIFVNCIYLSAAIPPFLDKASLNSPDRRLSVVCDVSCDTTNPHNPVPIYNVNTTFDSPTVAVEGVEDLSVISIDHLPSLLPREASEDFAGALLPYLLKLDHWEEEPVWRRAFELFKKKVATLPAKERGQ</sequence>
<evidence type="ECO:0000259" key="18">
    <source>
        <dbReference type="SMART" id="SM01003"/>
    </source>
</evidence>
<evidence type="ECO:0000256" key="6">
    <source>
        <dbReference type="ARBA" id="ARBA00022605"/>
    </source>
</evidence>
<evidence type="ECO:0000313" key="19">
    <source>
        <dbReference type="EMBL" id="KAF2863525.1"/>
    </source>
</evidence>
<evidence type="ECO:0000259" key="17">
    <source>
        <dbReference type="SMART" id="SM01002"/>
    </source>
</evidence>
<dbReference type="InterPro" id="IPR007886">
    <property type="entry name" value="AlaDH/PNT_N"/>
</dbReference>
<evidence type="ECO:0000256" key="9">
    <source>
        <dbReference type="ARBA" id="ARBA00023154"/>
    </source>
</evidence>
<keyword evidence="9 13" id="KW-0457">Lysine biosynthesis</keyword>
<dbReference type="FunFam" id="3.40.50.720:FF:000217">
    <property type="entry name" value="Saccharopine dehydrogenase [NAD(+), L-lysine-forming]"/>
    <property type="match status" value="1"/>
</dbReference>
<keyword evidence="8 13" id="KW-0520">NAD</keyword>
<feature type="binding site" evidence="15">
    <location>
        <position position="247"/>
    </location>
    <ligand>
        <name>NAD(+)</name>
        <dbReference type="ChEBI" id="CHEBI:57540"/>
    </ligand>
</feature>
<evidence type="ECO:0000256" key="4">
    <source>
        <dbReference type="ARBA" id="ARBA00012847"/>
    </source>
</evidence>
<dbReference type="Pfam" id="PF05222">
    <property type="entry name" value="AlaDh_PNT_N"/>
    <property type="match status" value="1"/>
</dbReference>
<comment type="catalytic activity">
    <reaction evidence="12 13">
        <text>L-saccharopine + NAD(+) + H2O = L-lysine + 2-oxoglutarate + NADH + H(+)</text>
        <dbReference type="Rhea" id="RHEA:12440"/>
        <dbReference type="ChEBI" id="CHEBI:15377"/>
        <dbReference type="ChEBI" id="CHEBI:15378"/>
        <dbReference type="ChEBI" id="CHEBI:16810"/>
        <dbReference type="ChEBI" id="CHEBI:32551"/>
        <dbReference type="ChEBI" id="CHEBI:57540"/>
        <dbReference type="ChEBI" id="CHEBI:57945"/>
        <dbReference type="ChEBI" id="CHEBI:57951"/>
        <dbReference type="EC" id="1.5.1.7"/>
    </reaction>
</comment>
<feature type="binding site" evidence="15">
    <location>
        <position position="130"/>
    </location>
    <ligand>
        <name>NAD(+)</name>
        <dbReference type="ChEBI" id="CHEBI:57540"/>
    </ligand>
</feature>
<dbReference type="SUPFAM" id="SSF51735">
    <property type="entry name" value="NAD(P)-binding Rossmann-fold domains"/>
    <property type="match status" value="1"/>
</dbReference>
<dbReference type="PANTHER" id="PTHR11133:SF23">
    <property type="entry name" value="SACCHAROPINE DEHYDROGENASE [NAD(+), L-LYSINE-FORMING]"/>
    <property type="match status" value="1"/>
</dbReference>
<dbReference type="GO" id="GO:0005737">
    <property type="term" value="C:cytoplasm"/>
    <property type="evidence" value="ECO:0007669"/>
    <property type="project" value="TreeGrafter"/>
</dbReference>
<evidence type="ECO:0000256" key="5">
    <source>
        <dbReference type="ARBA" id="ARBA00021221"/>
    </source>
</evidence>
<dbReference type="SMART" id="SM01003">
    <property type="entry name" value="AlaDh_PNT_N"/>
    <property type="match status" value="1"/>
</dbReference>
<dbReference type="Proteomes" id="UP000799421">
    <property type="component" value="Unassembled WGS sequence"/>
</dbReference>
<protein>
    <recommendedName>
        <fullName evidence="5 13">Saccharopine dehydrogenase [NAD(+), L-lysine-forming]</fullName>
        <shortName evidence="13">SDH</shortName>
        <ecNumber evidence="4 13">1.5.1.7</ecNumber>
    </recommendedName>
    <alternativeName>
        <fullName evidence="11 13">Lysine--2-oxoglutarate reductase</fullName>
    </alternativeName>
</protein>
<dbReference type="InterPro" id="IPR036291">
    <property type="entry name" value="NAD(P)-bd_dom_sf"/>
</dbReference>
<dbReference type="EC" id="1.5.1.7" evidence="4 13"/>